<dbReference type="InterPro" id="IPR036909">
    <property type="entry name" value="Cyt_c-like_dom_sf"/>
</dbReference>
<evidence type="ECO:0000256" key="2">
    <source>
        <dbReference type="ARBA" id="ARBA00022723"/>
    </source>
</evidence>
<feature type="chain" id="PRO_5025646839" evidence="5">
    <location>
        <begin position="22"/>
        <end position="166"/>
    </location>
</feature>
<organism evidence="7 8">
    <name type="scientific">Zoogloea oleivorans</name>
    <dbReference type="NCBI Taxonomy" id="1552750"/>
    <lineage>
        <taxon>Bacteria</taxon>
        <taxon>Pseudomonadati</taxon>
        <taxon>Pseudomonadota</taxon>
        <taxon>Betaproteobacteria</taxon>
        <taxon>Rhodocyclales</taxon>
        <taxon>Zoogloeaceae</taxon>
        <taxon>Zoogloea</taxon>
    </lineage>
</organism>
<dbReference type="Proteomes" id="UP000389128">
    <property type="component" value="Unassembled WGS sequence"/>
</dbReference>
<proteinExistence type="predicted"/>
<evidence type="ECO:0000256" key="3">
    <source>
        <dbReference type="ARBA" id="ARBA00023004"/>
    </source>
</evidence>
<dbReference type="SUPFAM" id="SSF46626">
    <property type="entry name" value="Cytochrome c"/>
    <property type="match status" value="1"/>
</dbReference>
<dbReference type="GO" id="GO:0020037">
    <property type="term" value="F:heme binding"/>
    <property type="evidence" value="ECO:0007669"/>
    <property type="project" value="InterPro"/>
</dbReference>
<protein>
    <submittedName>
        <fullName evidence="7">Cytochrome C</fullName>
    </submittedName>
</protein>
<keyword evidence="3 4" id="KW-0408">Iron</keyword>
<name>A0A6C2CKH2_9RHOO</name>
<keyword evidence="8" id="KW-1185">Reference proteome</keyword>
<accession>A0A6C2CKH2</accession>
<feature type="domain" description="Cytochrome c" evidence="6">
    <location>
        <begin position="25"/>
        <end position="127"/>
    </location>
</feature>
<evidence type="ECO:0000256" key="5">
    <source>
        <dbReference type="SAM" id="SignalP"/>
    </source>
</evidence>
<evidence type="ECO:0000259" key="6">
    <source>
        <dbReference type="PROSITE" id="PS51007"/>
    </source>
</evidence>
<dbReference type="GO" id="GO:0009055">
    <property type="term" value="F:electron transfer activity"/>
    <property type="evidence" value="ECO:0007669"/>
    <property type="project" value="InterPro"/>
</dbReference>
<keyword evidence="5" id="KW-0732">Signal</keyword>
<dbReference type="InterPro" id="IPR009056">
    <property type="entry name" value="Cyt_c-like_dom"/>
</dbReference>
<evidence type="ECO:0000313" key="8">
    <source>
        <dbReference type="Proteomes" id="UP000389128"/>
    </source>
</evidence>
<gene>
    <name evidence="7" type="ORF">ETQ85_20265</name>
</gene>
<dbReference type="RefSeq" id="WP_148580904.1">
    <property type="nucleotide sequence ID" value="NZ_SDKK01000024.1"/>
</dbReference>
<dbReference type="EMBL" id="SDKK01000024">
    <property type="protein sequence ID" value="TYC53929.1"/>
    <property type="molecule type" value="Genomic_DNA"/>
</dbReference>
<evidence type="ECO:0000256" key="4">
    <source>
        <dbReference type="PROSITE-ProRule" id="PRU00433"/>
    </source>
</evidence>
<sequence>MRHPAIVVALIASCLSAGAFAADKNPVAHGRYLVAIGGCNDCHTPGYAQQGEQIPEQNRLTGAALGFSGPWGVSYPTNLRLSAARMSEAEWLAKARRNGLPPMPWTALQAMSKDDLGAVYRYLRALGPAGEAAPLALAPGQPIPTPHFVFVPQDPSPMLTATPGPQ</sequence>
<dbReference type="Gene3D" id="1.10.760.10">
    <property type="entry name" value="Cytochrome c-like domain"/>
    <property type="match status" value="1"/>
</dbReference>
<dbReference type="GO" id="GO:0046872">
    <property type="term" value="F:metal ion binding"/>
    <property type="evidence" value="ECO:0007669"/>
    <property type="project" value="UniProtKB-KW"/>
</dbReference>
<reference evidence="7 8" key="1">
    <citation type="submission" date="2019-01" db="EMBL/GenBank/DDBJ databases">
        <title>Zoogloea oleivorans genome sequencing and assembly.</title>
        <authorList>
            <person name="Tancsics A."/>
            <person name="Farkas M."/>
            <person name="Kriszt B."/>
            <person name="Maroti G."/>
            <person name="Horvath B."/>
        </authorList>
    </citation>
    <scope>NUCLEOTIDE SEQUENCE [LARGE SCALE GENOMIC DNA]</scope>
    <source>
        <strain evidence="7 8">Buc</strain>
    </source>
</reference>
<comment type="caution">
    <text evidence="7">The sequence shown here is derived from an EMBL/GenBank/DDBJ whole genome shotgun (WGS) entry which is preliminary data.</text>
</comment>
<keyword evidence="2 4" id="KW-0479">Metal-binding</keyword>
<evidence type="ECO:0000313" key="7">
    <source>
        <dbReference type="EMBL" id="TYC53929.1"/>
    </source>
</evidence>
<feature type="signal peptide" evidence="5">
    <location>
        <begin position="1"/>
        <end position="21"/>
    </location>
</feature>
<evidence type="ECO:0000256" key="1">
    <source>
        <dbReference type="ARBA" id="ARBA00022617"/>
    </source>
</evidence>
<dbReference type="OrthoDB" id="9811281at2"/>
<dbReference type="AlphaFoldDB" id="A0A6C2CKH2"/>
<dbReference type="PROSITE" id="PS51007">
    <property type="entry name" value="CYTC"/>
    <property type="match status" value="1"/>
</dbReference>
<keyword evidence="1 4" id="KW-0349">Heme</keyword>